<dbReference type="OrthoDB" id="340681at2759"/>
<evidence type="ECO:0000313" key="1">
    <source>
        <dbReference type="EMBL" id="CAG89698.2"/>
    </source>
</evidence>
<reference evidence="1 2" key="1">
    <citation type="journal article" date="2004" name="Nature">
        <title>Genome evolution in yeasts.</title>
        <authorList>
            <consortium name="Genolevures"/>
            <person name="Dujon B."/>
            <person name="Sherman D."/>
            <person name="Fischer G."/>
            <person name="Durrens P."/>
            <person name="Casaregola S."/>
            <person name="Lafontaine I."/>
            <person name="de Montigny J."/>
            <person name="Marck C."/>
            <person name="Neuveglise C."/>
            <person name="Talla E."/>
            <person name="Goffard N."/>
            <person name="Frangeul L."/>
            <person name="Aigle M."/>
            <person name="Anthouard V."/>
            <person name="Babour A."/>
            <person name="Barbe V."/>
            <person name="Barnay S."/>
            <person name="Blanchin S."/>
            <person name="Beckerich J.M."/>
            <person name="Beyne E."/>
            <person name="Bleykasten C."/>
            <person name="Boisrame A."/>
            <person name="Boyer J."/>
            <person name="Cattolico L."/>
            <person name="Confanioleri F."/>
            <person name="de Daruvar A."/>
            <person name="Despons L."/>
            <person name="Fabre E."/>
            <person name="Fairhead C."/>
            <person name="Ferry-Dumazet H."/>
            <person name="Groppi A."/>
            <person name="Hantraye F."/>
            <person name="Hennequin C."/>
            <person name="Jauniaux N."/>
            <person name="Joyet P."/>
            <person name="Kachouri R."/>
            <person name="Kerrest A."/>
            <person name="Koszul R."/>
            <person name="Lemaire M."/>
            <person name="Lesur I."/>
            <person name="Ma L."/>
            <person name="Muller H."/>
            <person name="Nicaud J.M."/>
            <person name="Nikolski M."/>
            <person name="Oztas S."/>
            <person name="Ozier-Kalogeropoulos O."/>
            <person name="Pellenz S."/>
            <person name="Potier S."/>
            <person name="Richard G.F."/>
            <person name="Straub M.L."/>
            <person name="Suleau A."/>
            <person name="Swennene D."/>
            <person name="Tekaia F."/>
            <person name="Wesolowski-Louvel M."/>
            <person name="Westhof E."/>
            <person name="Wirth B."/>
            <person name="Zeniou-Meyer M."/>
            <person name="Zivanovic I."/>
            <person name="Bolotin-Fukuhara M."/>
            <person name="Thierry A."/>
            <person name="Bouchier C."/>
            <person name="Caudron B."/>
            <person name="Scarpelli C."/>
            <person name="Gaillardin C."/>
            <person name="Weissenbach J."/>
            <person name="Wincker P."/>
            <person name="Souciet J.L."/>
        </authorList>
    </citation>
    <scope>NUCLEOTIDE SEQUENCE [LARGE SCALE GENOMIC DNA]</scope>
    <source>
        <strain evidence="2">ATCC 36239 / CBS 767 / BCRC 21394 / JCM 1990 / NBRC 0083 / IGC 2968</strain>
    </source>
</reference>
<dbReference type="AlphaFoldDB" id="Q6BKH4"/>
<dbReference type="GO" id="GO:0042797">
    <property type="term" value="P:tRNA transcription by RNA polymerase III"/>
    <property type="evidence" value="ECO:0007669"/>
    <property type="project" value="TreeGrafter"/>
</dbReference>
<dbReference type="EMBL" id="CR382138">
    <property type="protein sequence ID" value="CAG89698.2"/>
    <property type="molecule type" value="Genomic_DNA"/>
</dbReference>
<dbReference type="eggNOG" id="KOG2354">
    <property type="taxonomic scope" value="Eukaryota"/>
</dbReference>
<organism evidence="1 2">
    <name type="scientific">Debaryomyces hansenii (strain ATCC 36239 / CBS 767 / BCRC 21394 / JCM 1990 / NBRC 0083 / IGC 2968)</name>
    <name type="common">Yeast</name>
    <name type="synonym">Torulaspora hansenii</name>
    <dbReference type="NCBI Taxonomy" id="284592"/>
    <lineage>
        <taxon>Eukaryota</taxon>
        <taxon>Fungi</taxon>
        <taxon>Dikarya</taxon>
        <taxon>Ascomycota</taxon>
        <taxon>Saccharomycotina</taxon>
        <taxon>Pichiomycetes</taxon>
        <taxon>Debaryomycetaceae</taxon>
        <taxon>Debaryomyces</taxon>
    </lineage>
</organism>
<dbReference type="GO" id="GO:0005666">
    <property type="term" value="C:RNA polymerase III complex"/>
    <property type="evidence" value="ECO:0007669"/>
    <property type="project" value="TreeGrafter"/>
</dbReference>
<evidence type="ECO:0000313" key="2">
    <source>
        <dbReference type="Proteomes" id="UP000000599"/>
    </source>
</evidence>
<dbReference type="HOGENOM" id="CLU_072845_0_0_1"/>
<dbReference type="KEGG" id="dha:DEHA2F21956g"/>
<dbReference type="OMA" id="NCHASIK"/>
<dbReference type="InterPro" id="IPR006886">
    <property type="entry name" value="RNA_pol_III_Rpc5"/>
</dbReference>
<dbReference type="RefSeq" id="XP_461297.2">
    <property type="nucleotide sequence ID" value="XM_461297.2"/>
</dbReference>
<dbReference type="Pfam" id="PF04801">
    <property type="entry name" value="RPC5"/>
    <property type="match status" value="1"/>
</dbReference>
<proteinExistence type="predicted"/>
<dbReference type="STRING" id="284592.Q6BKH4"/>
<keyword evidence="2" id="KW-1185">Reference proteome</keyword>
<dbReference type="Proteomes" id="UP000000599">
    <property type="component" value="Chromosome F"/>
</dbReference>
<sequence>MSPNAQSRDRFTLKNFKMGWFIDTVDPCVQGTIMAASSMSNEALFVEEDDHMNVDSDSESPVQFHEAYEEQPSDDDPIVESIPLIMNGLPDRSRQSLHILQYTGRPKARDFSNEYPTVSVKEESNYLEVKVPLDTQKFYDESKTEEWGTEVTEHSLQGVLNKTKGGLYAGQLVKDDDDDKRKFVLIPVDSTAQLRPSFNYLDELEASKSAQRRADNFETQKPSNIQILQTSAKSNSQANSGDGFANHTLGESLKHVKKFTEEEWSSFQWVGSENKKTQEYKEHLNHGADGIELATETDMSAYIDALTQY</sequence>
<dbReference type="PANTHER" id="PTHR12069">
    <property type="entry name" value="DNA-DIRECTED RNA POLYMERASES III 80 KDA POLYPEPTIDE RNA POLYMERASE III SUBUNIT 5"/>
    <property type="match status" value="1"/>
</dbReference>
<accession>Q6BKH4</accession>
<dbReference type="FunCoup" id="Q6BKH4">
    <property type="interactions" value="144"/>
</dbReference>
<dbReference type="GeneID" id="2903170"/>
<dbReference type="PANTHER" id="PTHR12069:SF0">
    <property type="entry name" value="DNA-DIRECTED RNA POLYMERASE III SUBUNIT RPC5"/>
    <property type="match status" value="1"/>
</dbReference>
<gene>
    <name evidence="1" type="ordered locus">DEHA2F21956g</name>
</gene>
<dbReference type="InParanoid" id="Q6BKH4"/>
<protein>
    <submittedName>
        <fullName evidence="1">DEHA2F21956p</fullName>
    </submittedName>
</protein>
<name>Q6BKH4_DEBHA</name>
<dbReference type="VEuPathDB" id="FungiDB:DEHA2F21956g"/>